<feature type="domain" description="SsuA/THI5-like" evidence="2">
    <location>
        <begin position="66"/>
        <end position="260"/>
    </location>
</feature>
<dbReference type="SUPFAM" id="SSF53850">
    <property type="entry name" value="Periplasmic binding protein-like II"/>
    <property type="match status" value="1"/>
</dbReference>
<sequence>MTPFRSLAPLSRRALLAGAAGFAGLSLVPARAQEGAGAPVDPERQLRVGTLKFGTLNWLLETIRAEGFDRREGLTLESVDFAGGQATTVALQAGDIDLIVSDWLWALRRTQDGERMRFAPFSNALGALMVAADGQVKTPADLKGRKIGVAGGALDKSWLLLRAYYKAQTGTDLADDAEPVFGAAPLVSEQLALGRVDAVLTFWPYAARLDARGFRRLLDVKEIVRGLGIDPTPPLVGFVWRNAVMTERGAAISAFLRAAASANRVLASDNAAWDRIRPLMQANDDAEFARLRDYYRAGIPGAFGEAERASCAKLYEVLAQIGGPELVGPNPGFERSLFGPVGE</sequence>
<keyword evidence="1" id="KW-0732">Signal</keyword>
<accession>A0ABT0DN35</accession>
<dbReference type="PANTHER" id="PTHR30024:SF48">
    <property type="entry name" value="ABC TRANSPORTER SUBSTRATE-BINDING PROTEIN"/>
    <property type="match status" value="1"/>
</dbReference>
<dbReference type="Gene3D" id="3.40.190.10">
    <property type="entry name" value="Periplasmic binding protein-like II"/>
    <property type="match status" value="2"/>
</dbReference>
<evidence type="ECO:0000256" key="1">
    <source>
        <dbReference type="SAM" id="SignalP"/>
    </source>
</evidence>
<keyword evidence="4" id="KW-1185">Reference proteome</keyword>
<dbReference type="InterPro" id="IPR006311">
    <property type="entry name" value="TAT_signal"/>
</dbReference>
<evidence type="ECO:0000313" key="4">
    <source>
        <dbReference type="Proteomes" id="UP001202867"/>
    </source>
</evidence>
<dbReference type="RefSeq" id="WP_247200931.1">
    <property type="nucleotide sequence ID" value="NZ_JALKCG010000004.1"/>
</dbReference>
<dbReference type="Pfam" id="PF09084">
    <property type="entry name" value="NMT1"/>
    <property type="match status" value="1"/>
</dbReference>
<proteinExistence type="predicted"/>
<evidence type="ECO:0000313" key="3">
    <source>
        <dbReference type="EMBL" id="MCK0208703.1"/>
    </source>
</evidence>
<dbReference type="Proteomes" id="UP001202867">
    <property type="component" value="Unassembled WGS sequence"/>
</dbReference>
<dbReference type="InterPro" id="IPR015168">
    <property type="entry name" value="SsuA/THI5"/>
</dbReference>
<name>A0ABT0DN35_9HYPH</name>
<dbReference type="PROSITE" id="PS51318">
    <property type="entry name" value="TAT"/>
    <property type="match status" value="1"/>
</dbReference>
<evidence type="ECO:0000259" key="2">
    <source>
        <dbReference type="Pfam" id="PF09084"/>
    </source>
</evidence>
<protein>
    <submittedName>
        <fullName evidence="3">ABC transporter substrate-binding protein</fullName>
    </submittedName>
</protein>
<dbReference type="EMBL" id="JALKCG010000004">
    <property type="protein sequence ID" value="MCK0208703.1"/>
    <property type="molecule type" value="Genomic_DNA"/>
</dbReference>
<comment type="caution">
    <text evidence="3">The sequence shown here is derived from an EMBL/GenBank/DDBJ whole genome shotgun (WGS) entry which is preliminary data.</text>
</comment>
<gene>
    <name evidence="3" type="ORF">MWN33_11760</name>
</gene>
<dbReference type="PANTHER" id="PTHR30024">
    <property type="entry name" value="ALIPHATIC SULFONATES-BINDING PROTEIN-RELATED"/>
    <property type="match status" value="1"/>
</dbReference>
<organism evidence="3 4">
    <name type="scientific">Ancylobacter koreensis</name>
    <dbReference type="NCBI Taxonomy" id="266121"/>
    <lineage>
        <taxon>Bacteria</taxon>
        <taxon>Pseudomonadati</taxon>
        <taxon>Pseudomonadota</taxon>
        <taxon>Alphaproteobacteria</taxon>
        <taxon>Hyphomicrobiales</taxon>
        <taxon>Xanthobacteraceae</taxon>
        <taxon>Ancylobacter</taxon>
    </lineage>
</organism>
<reference evidence="4" key="1">
    <citation type="submission" date="2023-07" db="EMBL/GenBank/DDBJ databases">
        <title>Ancylobacter moscoviensis sp. nov., facultatively methylotrophic bacteria from activated sludge and the reclassification of Starkeya novella (Starkey 1934) Kelly et al. 2000 as Ancylobacter novellus comb. nov., Starkeya koreensis Im et al. 2006 as Ancylobacter koreensis comb.nov., Angulomicrobium tetraedrale Vasil'eva et al. 1986 as Ancylobacter tetraedralis comb. nov., Angulomicrobium amanitiforme Fritz et al. 2004 as Ancylobacter amanitiformis comb. nov. and Methylorhabdus multivorans Doronina et al. 1996 as Ancylobacter multivorans comb. nov. and emended description of the genus Ancylobacter.</title>
        <authorList>
            <person name="Doronina N."/>
            <person name="Chemodurova A."/>
            <person name="Grouzdev D."/>
            <person name="Koziaeva V."/>
            <person name="Shi W."/>
            <person name="Wu L."/>
            <person name="Kaparullina E."/>
        </authorList>
    </citation>
    <scope>NUCLEOTIDE SEQUENCE [LARGE SCALE GENOMIC DNA]</scope>
    <source>
        <strain evidence="4">Jip08</strain>
    </source>
</reference>
<feature type="signal peptide" evidence="1">
    <location>
        <begin position="1"/>
        <end position="32"/>
    </location>
</feature>
<feature type="chain" id="PRO_5046230987" evidence="1">
    <location>
        <begin position="33"/>
        <end position="343"/>
    </location>
</feature>